<protein>
    <recommendedName>
        <fullName evidence="1">valine--tRNA ligase</fullName>
        <ecNumber evidence="1">6.1.1.9</ecNumber>
    </recommendedName>
    <alternativeName>
        <fullName evidence="7">Valyl-tRNA synthetase</fullName>
    </alternativeName>
</protein>
<evidence type="ECO:0000256" key="4">
    <source>
        <dbReference type="ARBA" id="ARBA00022840"/>
    </source>
</evidence>
<gene>
    <name evidence="11" type="ORF">HERI1096_LOCUS25503</name>
</gene>
<name>A0A7S3F538_9EUKA</name>
<evidence type="ECO:0000256" key="7">
    <source>
        <dbReference type="ARBA" id="ARBA00029936"/>
    </source>
</evidence>
<evidence type="ECO:0000256" key="2">
    <source>
        <dbReference type="ARBA" id="ARBA00022598"/>
    </source>
</evidence>
<dbReference type="PANTHER" id="PTHR11946:SF93">
    <property type="entry name" value="VALINE--TRNA LIGASE, CHLOROPLASTIC_MITOCHONDRIAL 2"/>
    <property type="match status" value="1"/>
</dbReference>
<keyword evidence="5" id="KW-0648">Protein biosynthesis</keyword>
<dbReference type="SUPFAM" id="SSF47323">
    <property type="entry name" value="Anticodon-binding domain of a subclass of class I aminoacyl-tRNA synthetases"/>
    <property type="match status" value="1"/>
</dbReference>
<evidence type="ECO:0000313" key="11">
    <source>
        <dbReference type="EMBL" id="CAE0125308.1"/>
    </source>
</evidence>
<feature type="domain" description="Valyl-tRNA synthetase tRNA-binding arm" evidence="10">
    <location>
        <begin position="271"/>
        <end position="335"/>
    </location>
</feature>
<reference evidence="11" key="1">
    <citation type="submission" date="2021-01" db="EMBL/GenBank/DDBJ databases">
        <authorList>
            <person name="Corre E."/>
            <person name="Pelletier E."/>
            <person name="Niang G."/>
            <person name="Scheremetjew M."/>
            <person name="Finn R."/>
            <person name="Kale V."/>
            <person name="Holt S."/>
            <person name="Cochrane G."/>
            <person name="Meng A."/>
            <person name="Brown T."/>
            <person name="Cohen L."/>
        </authorList>
    </citation>
    <scope>NUCLEOTIDE SEQUENCE</scope>
    <source>
        <strain evidence="11">CCMP281</strain>
    </source>
</reference>
<comment type="catalytic activity">
    <reaction evidence="8">
        <text>tRNA(Val) + L-valine + ATP = L-valyl-tRNA(Val) + AMP + diphosphate</text>
        <dbReference type="Rhea" id="RHEA:10704"/>
        <dbReference type="Rhea" id="RHEA-COMP:9672"/>
        <dbReference type="Rhea" id="RHEA-COMP:9708"/>
        <dbReference type="ChEBI" id="CHEBI:30616"/>
        <dbReference type="ChEBI" id="CHEBI:33019"/>
        <dbReference type="ChEBI" id="CHEBI:57762"/>
        <dbReference type="ChEBI" id="CHEBI:78442"/>
        <dbReference type="ChEBI" id="CHEBI:78537"/>
        <dbReference type="ChEBI" id="CHEBI:456215"/>
        <dbReference type="EC" id="6.1.1.9"/>
    </reaction>
</comment>
<evidence type="ECO:0000256" key="6">
    <source>
        <dbReference type="ARBA" id="ARBA00023146"/>
    </source>
</evidence>
<dbReference type="EC" id="6.1.1.9" evidence="1"/>
<feature type="domain" description="Methionyl/Valyl/Leucyl/Isoleucyl-tRNA synthetase anticodon-binding" evidence="9">
    <location>
        <begin position="60"/>
        <end position="204"/>
    </location>
</feature>
<evidence type="ECO:0000256" key="3">
    <source>
        <dbReference type="ARBA" id="ARBA00022741"/>
    </source>
</evidence>
<dbReference type="GO" id="GO:0006438">
    <property type="term" value="P:valyl-tRNA aminoacylation"/>
    <property type="evidence" value="ECO:0007669"/>
    <property type="project" value="InterPro"/>
</dbReference>
<dbReference type="InterPro" id="IPR002303">
    <property type="entry name" value="Valyl-tRNA_ligase"/>
</dbReference>
<dbReference type="Gene3D" id="1.10.730.10">
    <property type="entry name" value="Isoleucyl-tRNA Synthetase, Domain 1"/>
    <property type="match status" value="1"/>
</dbReference>
<proteinExistence type="predicted"/>
<keyword evidence="3" id="KW-0547">Nucleotide-binding</keyword>
<evidence type="ECO:0000256" key="5">
    <source>
        <dbReference type="ARBA" id="ARBA00022917"/>
    </source>
</evidence>
<organism evidence="11">
    <name type="scientific">Haptolina ericina</name>
    <dbReference type="NCBI Taxonomy" id="156174"/>
    <lineage>
        <taxon>Eukaryota</taxon>
        <taxon>Haptista</taxon>
        <taxon>Haptophyta</taxon>
        <taxon>Prymnesiophyceae</taxon>
        <taxon>Prymnesiales</taxon>
        <taxon>Prymnesiaceae</taxon>
        <taxon>Haptolina</taxon>
    </lineage>
</organism>
<dbReference type="InterPro" id="IPR033705">
    <property type="entry name" value="Anticodon_Ia_Val"/>
</dbReference>
<keyword evidence="2" id="KW-0436">Ligase</keyword>
<dbReference type="GO" id="GO:0005829">
    <property type="term" value="C:cytosol"/>
    <property type="evidence" value="ECO:0007669"/>
    <property type="project" value="TreeGrafter"/>
</dbReference>
<dbReference type="PANTHER" id="PTHR11946">
    <property type="entry name" value="VALYL-TRNA SYNTHETASES"/>
    <property type="match status" value="1"/>
</dbReference>
<dbReference type="InterPro" id="IPR009080">
    <property type="entry name" value="tRNAsynth_Ia_anticodon-bd"/>
</dbReference>
<dbReference type="AlphaFoldDB" id="A0A7S3F538"/>
<evidence type="ECO:0000259" key="10">
    <source>
        <dbReference type="Pfam" id="PF10458"/>
    </source>
</evidence>
<keyword evidence="6" id="KW-0030">Aminoacyl-tRNA synthetase</keyword>
<dbReference type="CDD" id="cd07962">
    <property type="entry name" value="Anticodon_Ia_Val"/>
    <property type="match status" value="1"/>
</dbReference>
<dbReference type="Pfam" id="PF08264">
    <property type="entry name" value="Anticodon_1"/>
    <property type="match status" value="1"/>
</dbReference>
<dbReference type="EMBL" id="HBHX01046087">
    <property type="protein sequence ID" value="CAE0125308.1"/>
    <property type="molecule type" value="Transcribed_RNA"/>
</dbReference>
<dbReference type="InterPro" id="IPR037118">
    <property type="entry name" value="Val-tRNA_synth_C_sf"/>
</dbReference>
<dbReference type="GO" id="GO:0004832">
    <property type="term" value="F:valine-tRNA ligase activity"/>
    <property type="evidence" value="ECO:0007669"/>
    <property type="project" value="UniProtKB-EC"/>
</dbReference>
<dbReference type="InterPro" id="IPR010978">
    <property type="entry name" value="tRNA-bd_arm"/>
</dbReference>
<dbReference type="SUPFAM" id="SSF46589">
    <property type="entry name" value="tRNA-binding arm"/>
    <property type="match status" value="1"/>
</dbReference>
<dbReference type="Pfam" id="PF10458">
    <property type="entry name" value="Val_tRNA-synt_C"/>
    <property type="match status" value="1"/>
</dbReference>
<sequence length="336" mass="37084">MDVPLSMEKVEANRNFANKLWNTARFITMGLGKLDPTARASLAVTAPMEAEELASLPLPERWVVSRCHTLVRTVTEQLTNNDFGPAGQAIYSFLWDDYADWYIEISKKRIGGDDVIAQQQAQRTLVYVLDSCLRLLHPFMPFITEEVWQRLPHEGPSLMIADWPQRDDEPLCVDADAEQRFGSLQALVRSVRNARAEYRVEPGKLIAATVIAGELEPTLAAETEAITSLARIDPAAFSFQGADAEGADGAVVRLVVEDSLEAVLPLAGLVDSDKERVRLGKQQTKLEASIAKVSKRLEAPGFVDKAPPAVLEKARTELAEQEEQLQGVLDALKQLP</sequence>
<evidence type="ECO:0000256" key="1">
    <source>
        <dbReference type="ARBA" id="ARBA00013169"/>
    </source>
</evidence>
<dbReference type="InterPro" id="IPR013155">
    <property type="entry name" value="M/V/L/I-tRNA-synth_anticd-bd"/>
</dbReference>
<accession>A0A7S3F538</accession>
<evidence type="ECO:0000256" key="8">
    <source>
        <dbReference type="ARBA" id="ARBA00047552"/>
    </source>
</evidence>
<dbReference type="InterPro" id="IPR019499">
    <property type="entry name" value="Val-tRNA_synth_tRNA-bd"/>
</dbReference>
<evidence type="ECO:0000259" key="9">
    <source>
        <dbReference type="Pfam" id="PF08264"/>
    </source>
</evidence>
<dbReference type="FunFam" id="1.10.287.380:FF:000001">
    <property type="entry name" value="Valine--tRNA ligase"/>
    <property type="match status" value="1"/>
</dbReference>
<dbReference type="Gene3D" id="1.10.287.380">
    <property type="entry name" value="Valyl-tRNA synthetase, C-terminal domain"/>
    <property type="match status" value="1"/>
</dbReference>
<keyword evidence="4" id="KW-0067">ATP-binding</keyword>
<dbReference type="GO" id="GO:0005524">
    <property type="term" value="F:ATP binding"/>
    <property type="evidence" value="ECO:0007669"/>
    <property type="project" value="UniProtKB-KW"/>
</dbReference>